<reference evidence="2 3" key="1">
    <citation type="journal article" date="2019" name="Environ. Microbiol.">
        <title>Species interactions and distinct microbial communities in high Arctic permafrost affected cryosols are associated with the CH4 and CO2 gas fluxes.</title>
        <authorList>
            <person name="Altshuler I."/>
            <person name="Hamel J."/>
            <person name="Turney S."/>
            <person name="Magnuson E."/>
            <person name="Levesque R."/>
            <person name="Greer C."/>
            <person name="Whyte L.G."/>
        </authorList>
    </citation>
    <scope>NUCLEOTIDE SEQUENCE [LARGE SCALE GENOMIC DNA]</scope>
    <source>
        <strain evidence="2 3">S5.20</strain>
    </source>
</reference>
<organism evidence="2 3">
    <name type="scientific">Mycolicibacterium hodleri</name>
    <dbReference type="NCBI Taxonomy" id="49897"/>
    <lineage>
        <taxon>Bacteria</taxon>
        <taxon>Bacillati</taxon>
        <taxon>Actinomycetota</taxon>
        <taxon>Actinomycetes</taxon>
        <taxon>Mycobacteriales</taxon>
        <taxon>Mycobacteriaceae</taxon>
        <taxon>Mycolicibacterium</taxon>
    </lineage>
</organism>
<keyword evidence="3" id="KW-1185">Reference proteome</keyword>
<feature type="transmembrane region" description="Helical" evidence="1">
    <location>
        <begin position="36"/>
        <end position="57"/>
    </location>
</feature>
<feature type="transmembrane region" description="Helical" evidence="1">
    <location>
        <begin position="73"/>
        <end position="94"/>
    </location>
</feature>
<feature type="transmembrane region" description="Helical" evidence="1">
    <location>
        <begin position="197"/>
        <end position="217"/>
    </location>
</feature>
<evidence type="ECO:0000256" key="1">
    <source>
        <dbReference type="SAM" id="Phobius"/>
    </source>
</evidence>
<gene>
    <name evidence="2" type="ORF">EAH80_14385</name>
</gene>
<evidence type="ECO:0008006" key="4">
    <source>
        <dbReference type="Google" id="ProtNLM"/>
    </source>
</evidence>
<evidence type="ECO:0000313" key="2">
    <source>
        <dbReference type="EMBL" id="TPG33484.1"/>
    </source>
</evidence>
<evidence type="ECO:0000313" key="3">
    <source>
        <dbReference type="Proteomes" id="UP000320095"/>
    </source>
</evidence>
<dbReference type="RefSeq" id="WP_140691971.1">
    <property type="nucleotide sequence ID" value="NZ_RCZG01000005.1"/>
</dbReference>
<dbReference type="OrthoDB" id="4750264at2"/>
<keyword evidence="1" id="KW-0472">Membrane</keyword>
<dbReference type="EMBL" id="RCZG01000005">
    <property type="protein sequence ID" value="TPG33484.1"/>
    <property type="molecule type" value="Genomic_DNA"/>
</dbReference>
<protein>
    <recommendedName>
        <fullName evidence="4">Integral membrane protein</fullName>
    </recommendedName>
</protein>
<feature type="transmembrane region" description="Helical" evidence="1">
    <location>
        <begin position="126"/>
        <end position="150"/>
    </location>
</feature>
<accession>A0A502E7Z1</accession>
<feature type="transmembrane region" description="Helical" evidence="1">
    <location>
        <begin position="321"/>
        <end position="343"/>
    </location>
</feature>
<feature type="transmembrane region" description="Helical" evidence="1">
    <location>
        <begin position="162"/>
        <end position="185"/>
    </location>
</feature>
<keyword evidence="1" id="KW-1133">Transmembrane helix</keyword>
<comment type="caution">
    <text evidence="2">The sequence shown here is derived from an EMBL/GenBank/DDBJ whole genome shotgun (WGS) entry which is preliminary data.</text>
</comment>
<feature type="transmembrane region" description="Helical" evidence="1">
    <location>
        <begin position="262"/>
        <end position="293"/>
    </location>
</feature>
<proteinExistence type="predicted"/>
<dbReference type="Proteomes" id="UP000320095">
    <property type="component" value="Unassembled WGS sequence"/>
</dbReference>
<name>A0A502E7Z1_9MYCO</name>
<keyword evidence="1" id="KW-0812">Transmembrane</keyword>
<dbReference type="AlphaFoldDB" id="A0A502E7Z1"/>
<sequence length="379" mass="40553">MPSSADRGAAESWFLARGLPAVLTHRARLRKVVSRTVPALAGLGTISVCLLIIYLLTGSTDVEVDGLPTTVEWFALTVLALALPLAFLAGWLAARMTTPRARATASILFTIVALVIPVLLHDVGDVVVMAVAVVLALLLTASGLGSVLGWAGRLTLSQLAAVGDLLVGALPVVLLTVLVFFNSPVWAMASTISRERLWLAVAFLVAIAATFVVSRLLNQAKPTLESATASARHAERLEGTPFEHLPDLAEPERLTRLERSNVVFVLAATQIAQILMVAVVTGIIFVLLGLIVLSPELLAQWTRNGPSDGTVLGMTIPVPQALIHVTMFLAALTFMYVSARAVVDAEYRERFLDPLIDDLKLTLLARNRYRAHVSADEGP</sequence>
<feature type="transmembrane region" description="Helical" evidence="1">
    <location>
        <begin position="101"/>
        <end position="120"/>
    </location>
</feature>